<evidence type="ECO:0000259" key="1">
    <source>
        <dbReference type="Pfam" id="PF04448"/>
    </source>
</evidence>
<sequence>MTKWQPIESAPMDERILVWCAYLEDTVFAEIRRPDGVVTGYDDSHYVIDRPTHWMPLPEPPTS</sequence>
<reference evidence="2 3" key="1">
    <citation type="submission" date="2020-04" db="EMBL/GenBank/DDBJ databases">
        <title>FDA dAtabase for Regulatory Grade micrObial Sequences (FDA-ARGOS): Supporting development and validation of Infectious Disease Dx tests.</title>
        <authorList>
            <person name="Sciortino C."/>
            <person name="Tallon L."/>
            <person name="Sadzewicz L."/>
            <person name="Vavikolanu K."/>
            <person name="Mehta A."/>
            <person name="Aluvathingal J."/>
            <person name="Nadendla S."/>
            <person name="Nandy P."/>
            <person name="Geyer C."/>
            <person name="Yan Y."/>
            <person name="Sichtig H."/>
        </authorList>
    </citation>
    <scope>NUCLEOTIDE SEQUENCE [LARGE SCALE GENOMIC DNA]</scope>
    <source>
        <strain evidence="2 3">FDAARGOS_633</strain>
    </source>
</reference>
<proteinExistence type="predicted"/>
<accession>A0A6H0ZJJ9</accession>
<feature type="domain" description="DUF551" evidence="1">
    <location>
        <begin position="19"/>
        <end position="62"/>
    </location>
</feature>
<protein>
    <submittedName>
        <fullName evidence="2">DUF551 domain-containing protein</fullName>
    </submittedName>
</protein>
<organism evidence="2 3">
    <name type="scientific">Agrobacterium pusense</name>
    <dbReference type="NCBI Taxonomy" id="648995"/>
    <lineage>
        <taxon>Bacteria</taxon>
        <taxon>Pseudomonadati</taxon>
        <taxon>Pseudomonadota</taxon>
        <taxon>Alphaproteobacteria</taxon>
        <taxon>Hyphomicrobiales</taxon>
        <taxon>Rhizobiaceae</taxon>
        <taxon>Rhizobium/Agrobacterium group</taxon>
        <taxon>Agrobacterium</taxon>
    </lineage>
</organism>
<evidence type="ECO:0000313" key="3">
    <source>
        <dbReference type="Proteomes" id="UP000500870"/>
    </source>
</evidence>
<dbReference type="AlphaFoldDB" id="A0A6H0ZJJ9"/>
<dbReference type="Pfam" id="PF04448">
    <property type="entry name" value="DUF551"/>
    <property type="match status" value="1"/>
</dbReference>
<dbReference type="InterPro" id="IPR007539">
    <property type="entry name" value="DUF551"/>
</dbReference>
<gene>
    <name evidence="2" type="ORF">FOB41_03265</name>
</gene>
<dbReference type="Proteomes" id="UP000500870">
    <property type="component" value="Chromosome 1"/>
</dbReference>
<evidence type="ECO:0000313" key="2">
    <source>
        <dbReference type="EMBL" id="QIX20227.1"/>
    </source>
</evidence>
<dbReference type="EMBL" id="CP050898">
    <property type="protein sequence ID" value="QIX20227.1"/>
    <property type="molecule type" value="Genomic_DNA"/>
</dbReference>
<dbReference type="RefSeq" id="WP_177319091.1">
    <property type="nucleotide sequence ID" value="NZ_CP050898.1"/>
</dbReference>
<name>A0A6H0ZJJ9_9HYPH</name>